<gene>
    <name evidence="2" type="ORF">C2845_PM17G03090</name>
</gene>
<keyword evidence="1" id="KW-0732">Signal</keyword>
<accession>A0A3L6Q3R5</accession>
<organism evidence="2 3">
    <name type="scientific">Panicum miliaceum</name>
    <name type="common">Proso millet</name>
    <name type="synonym">Broomcorn millet</name>
    <dbReference type="NCBI Taxonomy" id="4540"/>
    <lineage>
        <taxon>Eukaryota</taxon>
        <taxon>Viridiplantae</taxon>
        <taxon>Streptophyta</taxon>
        <taxon>Embryophyta</taxon>
        <taxon>Tracheophyta</taxon>
        <taxon>Spermatophyta</taxon>
        <taxon>Magnoliopsida</taxon>
        <taxon>Liliopsida</taxon>
        <taxon>Poales</taxon>
        <taxon>Poaceae</taxon>
        <taxon>PACMAD clade</taxon>
        <taxon>Panicoideae</taxon>
        <taxon>Panicodae</taxon>
        <taxon>Paniceae</taxon>
        <taxon>Panicinae</taxon>
        <taxon>Panicum</taxon>
        <taxon>Panicum sect. Panicum</taxon>
    </lineage>
</organism>
<evidence type="ECO:0000313" key="3">
    <source>
        <dbReference type="Proteomes" id="UP000275267"/>
    </source>
</evidence>
<dbReference type="Proteomes" id="UP000275267">
    <property type="component" value="Unassembled WGS sequence"/>
</dbReference>
<sequence>MKSSRLMAIILVAQAVLVMGVFAAVSSIAENSTAAVGEKKVTMEMEEPNNKLLNPGNLTCCDACNPISPQSHLFKCQDVFKIPQLCAKSKCRNCAKGKRNTLTCNDEFNGRTCGPRCPKN</sequence>
<evidence type="ECO:0000313" key="2">
    <source>
        <dbReference type="EMBL" id="RLM69821.1"/>
    </source>
</evidence>
<comment type="caution">
    <text evidence="2">The sequence shown here is derived from an EMBL/GenBank/DDBJ whole genome shotgun (WGS) entry which is preliminary data.</text>
</comment>
<dbReference type="EMBL" id="PQIB02000014">
    <property type="protein sequence ID" value="RLM69821.1"/>
    <property type="molecule type" value="Genomic_DNA"/>
</dbReference>
<protein>
    <submittedName>
        <fullName evidence="2">Bowman-Birk type wound-induced proteinase inhibitor WIP1-like isoform X2</fullName>
    </submittedName>
</protein>
<proteinExistence type="predicted"/>
<dbReference type="AlphaFoldDB" id="A0A3L6Q3R5"/>
<dbReference type="OrthoDB" id="711416at2759"/>
<name>A0A3L6Q3R5_PANMI</name>
<reference evidence="3" key="1">
    <citation type="journal article" date="2019" name="Nat. Commun.">
        <title>The genome of broomcorn millet.</title>
        <authorList>
            <person name="Zou C."/>
            <person name="Miki D."/>
            <person name="Li D."/>
            <person name="Tang Q."/>
            <person name="Xiao L."/>
            <person name="Rajput S."/>
            <person name="Deng P."/>
            <person name="Jia W."/>
            <person name="Huang R."/>
            <person name="Zhang M."/>
            <person name="Sun Y."/>
            <person name="Hu J."/>
            <person name="Fu X."/>
            <person name="Schnable P.S."/>
            <person name="Li F."/>
            <person name="Zhang H."/>
            <person name="Feng B."/>
            <person name="Zhu X."/>
            <person name="Liu R."/>
            <person name="Schnable J.C."/>
            <person name="Zhu J.-K."/>
            <person name="Zhang H."/>
        </authorList>
    </citation>
    <scope>NUCLEOTIDE SEQUENCE [LARGE SCALE GENOMIC DNA]</scope>
</reference>
<keyword evidence="3" id="KW-1185">Reference proteome</keyword>
<feature type="signal peptide" evidence="1">
    <location>
        <begin position="1"/>
        <end position="23"/>
    </location>
</feature>
<evidence type="ECO:0000256" key="1">
    <source>
        <dbReference type="SAM" id="SignalP"/>
    </source>
</evidence>
<feature type="chain" id="PRO_5018203971" evidence="1">
    <location>
        <begin position="24"/>
        <end position="120"/>
    </location>
</feature>